<evidence type="ECO:0000313" key="8">
    <source>
        <dbReference type="Proteomes" id="UP001057998"/>
    </source>
</evidence>
<name>A0ABY5GIM0_9GAMM</name>
<feature type="transmembrane region" description="Helical" evidence="5">
    <location>
        <begin position="70"/>
        <end position="89"/>
    </location>
</feature>
<keyword evidence="2 5" id="KW-0812">Transmembrane</keyword>
<accession>A0ABY5GIM0</accession>
<proteinExistence type="predicted"/>
<evidence type="ECO:0000313" key="7">
    <source>
        <dbReference type="EMBL" id="UTV29031.1"/>
    </source>
</evidence>
<evidence type="ECO:0000256" key="1">
    <source>
        <dbReference type="ARBA" id="ARBA00004127"/>
    </source>
</evidence>
<comment type="subcellular location">
    <subcellularLocation>
        <location evidence="1">Endomembrane system</location>
        <topology evidence="1">Multi-pass membrane protein</topology>
    </subcellularLocation>
</comment>
<evidence type="ECO:0000259" key="6">
    <source>
        <dbReference type="Pfam" id="PF06803"/>
    </source>
</evidence>
<evidence type="ECO:0000256" key="2">
    <source>
        <dbReference type="ARBA" id="ARBA00022692"/>
    </source>
</evidence>
<keyword evidence="8" id="KW-1185">Reference proteome</keyword>
<sequence length="140" mass="15848">MNNMTEQKADQTLRDSAGKVTERDLETVLDKEQEIERKVRASGALREYLNAVVSMFALIKAYWQGEYREIPWFTIAAIVAALLYVFNPMDLLPDVLPFVGLVDDAMVIATCLKLVKQDLSRFEEWQQSSMTSPRAGDNGT</sequence>
<dbReference type="InterPro" id="IPR010652">
    <property type="entry name" value="DUF1232"/>
</dbReference>
<dbReference type="Proteomes" id="UP001057998">
    <property type="component" value="Chromosome 1"/>
</dbReference>
<reference evidence="7" key="1">
    <citation type="submission" date="2022-07" db="EMBL/GenBank/DDBJ databases">
        <title>Genome sequencing of Photobacterium atrarenae GJH2-4.</title>
        <authorList>
            <person name="Park S.-J."/>
        </authorList>
    </citation>
    <scope>NUCLEOTIDE SEQUENCE</scope>
    <source>
        <strain evidence="7">GJH2-4</strain>
    </source>
</reference>
<dbReference type="Pfam" id="PF06803">
    <property type="entry name" value="DUF1232"/>
    <property type="match status" value="1"/>
</dbReference>
<keyword evidence="4 5" id="KW-0472">Membrane</keyword>
<dbReference type="RefSeq" id="WP_255390355.1">
    <property type="nucleotide sequence ID" value="NZ_CP101508.1"/>
</dbReference>
<evidence type="ECO:0000256" key="4">
    <source>
        <dbReference type="ARBA" id="ARBA00023136"/>
    </source>
</evidence>
<organism evidence="7 8">
    <name type="scientific">Photobacterium atrarenae</name>
    <dbReference type="NCBI Taxonomy" id="865757"/>
    <lineage>
        <taxon>Bacteria</taxon>
        <taxon>Pseudomonadati</taxon>
        <taxon>Pseudomonadota</taxon>
        <taxon>Gammaproteobacteria</taxon>
        <taxon>Vibrionales</taxon>
        <taxon>Vibrionaceae</taxon>
        <taxon>Photobacterium</taxon>
    </lineage>
</organism>
<gene>
    <name evidence="7" type="ORF">NNL38_07315</name>
</gene>
<evidence type="ECO:0000256" key="3">
    <source>
        <dbReference type="ARBA" id="ARBA00022989"/>
    </source>
</evidence>
<keyword evidence="3 5" id="KW-1133">Transmembrane helix</keyword>
<evidence type="ECO:0000256" key="5">
    <source>
        <dbReference type="SAM" id="Phobius"/>
    </source>
</evidence>
<feature type="domain" description="DUF1232" evidence="6">
    <location>
        <begin position="75"/>
        <end position="109"/>
    </location>
</feature>
<protein>
    <submittedName>
        <fullName evidence="7">YkvA family protein</fullName>
    </submittedName>
</protein>
<dbReference type="EMBL" id="CP101508">
    <property type="protein sequence ID" value="UTV29031.1"/>
    <property type="molecule type" value="Genomic_DNA"/>
</dbReference>